<comment type="caution">
    <text evidence="3">The sequence shown here is derived from an EMBL/GenBank/DDBJ whole genome shotgun (WGS) entry which is preliminary data.</text>
</comment>
<evidence type="ECO:0000313" key="3">
    <source>
        <dbReference type="EMBL" id="KOR89169.1"/>
    </source>
</evidence>
<evidence type="ECO:0000256" key="1">
    <source>
        <dbReference type="SAM" id="MobiDB-lite"/>
    </source>
</evidence>
<feature type="compositionally biased region" description="Low complexity" evidence="1">
    <location>
        <begin position="30"/>
        <end position="42"/>
    </location>
</feature>
<dbReference type="OrthoDB" id="2820739at2"/>
<reference evidence="4" key="1">
    <citation type="submission" date="2015-08" db="EMBL/GenBank/DDBJ databases">
        <title>Genome sequencing project for genomic taxonomy and phylogenomics of Bacillus-like bacteria.</title>
        <authorList>
            <person name="Liu B."/>
            <person name="Wang J."/>
            <person name="Zhu Y."/>
            <person name="Liu G."/>
            <person name="Chen Q."/>
            <person name="Chen Z."/>
            <person name="Lan J."/>
            <person name="Che J."/>
            <person name="Ge C."/>
            <person name="Shi H."/>
            <person name="Pan Z."/>
            <person name="Liu X."/>
        </authorList>
    </citation>
    <scope>NUCLEOTIDE SEQUENCE [LARGE SCALE GENOMIC DNA]</scope>
    <source>
        <strain evidence="4">FJAT-22460</strain>
    </source>
</reference>
<dbReference type="Proteomes" id="UP000036932">
    <property type="component" value="Unassembled WGS sequence"/>
</dbReference>
<sequence length="228" mass="24557">MNQLWGSWKGLLLGSSLLLALTACSNQAADNQQQQQSQSVKKNNAESAHLHDSSVIPNYHGPKTQTTNVYGNTTSGMGMSVYSVIGSSNLHEGGISSHIRSRLASAGIEGVQAFVLNDTVILARTESHVSSNRYDEMQEKVLNQNYGLSGKGEPDQGVRGAKSADGDSLAQAKEQVKNMFNEEIHILTVTNPQAPVIIDRIATKLHNSPKDSSIAKDITELLQMASNQ</sequence>
<feature type="region of interest" description="Disordered" evidence="1">
    <location>
        <begin position="30"/>
        <end position="66"/>
    </location>
</feature>
<gene>
    <name evidence="3" type="ORF">AM231_08340</name>
</gene>
<keyword evidence="4" id="KW-1185">Reference proteome</keyword>
<evidence type="ECO:0008006" key="5">
    <source>
        <dbReference type="Google" id="ProtNLM"/>
    </source>
</evidence>
<dbReference type="AlphaFoldDB" id="A0A0M1P548"/>
<dbReference type="PATRIC" id="fig|1705565.3.peg.3609"/>
<dbReference type="RefSeq" id="WP_054402215.1">
    <property type="nucleotide sequence ID" value="NZ_LIUT01000001.1"/>
</dbReference>
<proteinExistence type="predicted"/>
<protein>
    <recommendedName>
        <fullName evidence="5">Sporulation protein</fullName>
    </recommendedName>
</protein>
<name>A0A0M1P548_9BACL</name>
<evidence type="ECO:0000256" key="2">
    <source>
        <dbReference type="SAM" id="SignalP"/>
    </source>
</evidence>
<accession>A0A0M1P548</accession>
<feature type="region of interest" description="Disordered" evidence="1">
    <location>
        <begin position="146"/>
        <end position="170"/>
    </location>
</feature>
<keyword evidence="2" id="KW-0732">Signal</keyword>
<dbReference type="EMBL" id="LIUT01000001">
    <property type="protein sequence ID" value="KOR89169.1"/>
    <property type="molecule type" value="Genomic_DNA"/>
</dbReference>
<feature type="chain" id="PRO_5005620536" description="Sporulation protein" evidence="2">
    <location>
        <begin position="29"/>
        <end position="228"/>
    </location>
</feature>
<organism evidence="3 4">
    <name type="scientific">Paenibacillus solani</name>
    <dbReference type="NCBI Taxonomy" id="1705565"/>
    <lineage>
        <taxon>Bacteria</taxon>
        <taxon>Bacillati</taxon>
        <taxon>Bacillota</taxon>
        <taxon>Bacilli</taxon>
        <taxon>Bacillales</taxon>
        <taxon>Paenibacillaceae</taxon>
        <taxon>Paenibacillus</taxon>
    </lineage>
</organism>
<feature type="signal peptide" evidence="2">
    <location>
        <begin position="1"/>
        <end position="28"/>
    </location>
</feature>
<evidence type="ECO:0000313" key="4">
    <source>
        <dbReference type="Proteomes" id="UP000036932"/>
    </source>
</evidence>